<name>A0A0L0W1K1_9BASI</name>
<dbReference type="InterPro" id="IPR045469">
    <property type="entry name" value="Nis1"/>
</dbReference>
<dbReference type="EMBL" id="AJIL01000009">
    <property type="protein sequence ID" value="KNF05135.1"/>
    <property type="molecule type" value="Genomic_DNA"/>
</dbReference>
<feature type="chain" id="PRO_5005550856" description="Secreted protein" evidence="2">
    <location>
        <begin position="21"/>
        <end position="232"/>
    </location>
</feature>
<feature type="compositionally biased region" description="Low complexity" evidence="1">
    <location>
        <begin position="183"/>
        <end position="200"/>
    </location>
</feature>
<dbReference type="AlphaFoldDB" id="A0A0L0W1K1"/>
<sequence length="232" mass="23900">MRITTISLVGFLLSPLGSLAQDVSIASPTKDSNVTPGQKLKIVLQVQGTTSSVNHIAFSTGFRTTSKHDDKSLGRPYVGSVFPTPQSTDVVLDASKGTYTYEITVPSAKDFLDGFSAPYELTVSDTYLLGATFTPTLKLTSVQVNVQNNNSTSGGPSSDSNGGKGTSPGSSSNTSDPNGGKAPNSPSNPSDSNSSPIGSPTNSNQPTGGAGGIYPPVISSIFILLTTYMIIV</sequence>
<gene>
    <name evidence="3" type="ORF">PSTG_01764</name>
</gene>
<evidence type="ECO:0008006" key="5">
    <source>
        <dbReference type="Google" id="ProtNLM"/>
    </source>
</evidence>
<feature type="signal peptide" evidence="2">
    <location>
        <begin position="1"/>
        <end position="20"/>
    </location>
</feature>
<dbReference type="OrthoDB" id="2505948at2759"/>
<feature type="compositionally biased region" description="Polar residues" evidence="1">
    <location>
        <begin position="154"/>
        <end position="177"/>
    </location>
</feature>
<reference evidence="4" key="1">
    <citation type="submission" date="2014-03" db="EMBL/GenBank/DDBJ databases">
        <title>The Genome Sequence of Puccinia striiformis f. sp. tritici PST-78.</title>
        <authorList>
            <consortium name="The Broad Institute Genome Sequencing Platform"/>
            <person name="Cuomo C."/>
            <person name="Hulbert S."/>
            <person name="Chen X."/>
            <person name="Walker B."/>
            <person name="Young S.K."/>
            <person name="Zeng Q."/>
            <person name="Gargeya S."/>
            <person name="Fitzgerald M."/>
            <person name="Haas B."/>
            <person name="Abouelleil A."/>
            <person name="Alvarado L."/>
            <person name="Arachchi H.M."/>
            <person name="Berlin A.M."/>
            <person name="Chapman S.B."/>
            <person name="Goldberg J."/>
            <person name="Griggs A."/>
            <person name="Gujja S."/>
            <person name="Hansen M."/>
            <person name="Howarth C."/>
            <person name="Imamovic A."/>
            <person name="Larimer J."/>
            <person name="McCowan C."/>
            <person name="Montmayeur A."/>
            <person name="Murphy C."/>
            <person name="Neiman D."/>
            <person name="Pearson M."/>
            <person name="Priest M."/>
            <person name="Roberts A."/>
            <person name="Saif S."/>
            <person name="Shea T."/>
            <person name="Sisk P."/>
            <person name="Sykes S."/>
            <person name="Wortman J."/>
            <person name="Nusbaum C."/>
            <person name="Birren B."/>
        </authorList>
    </citation>
    <scope>NUCLEOTIDE SEQUENCE [LARGE SCALE GENOMIC DNA]</scope>
    <source>
        <strain evidence="4">race PST-78</strain>
    </source>
</reference>
<keyword evidence="2" id="KW-0732">Signal</keyword>
<protein>
    <recommendedName>
        <fullName evidence="5">Secreted protein</fullName>
    </recommendedName>
</protein>
<feature type="region of interest" description="Disordered" evidence="1">
    <location>
        <begin position="147"/>
        <end position="208"/>
    </location>
</feature>
<dbReference type="Proteomes" id="UP000054564">
    <property type="component" value="Unassembled WGS sequence"/>
</dbReference>
<comment type="caution">
    <text evidence="3">The sequence shown here is derived from an EMBL/GenBank/DDBJ whole genome shotgun (WGS) entry which is preliminary data.</text>
</comment>
<dbReference type="Pfam" id="PF19271">
    <property type="entry name" value="Nis1"/>
    <property type="match status" value="1"/>
</dbReference>
<evidence type="ECO:0000256" key="2">
    <source>
        <dbReference type="SAM" id="SignalP"/>
    </source>
</evidence>
<evidence type="ECO:0000256" key="1">
    <source>
        <dbReference type="SAM" id="MobiDB-lite"/>
    </source>
</evidence>
<organism evidence="3 4">
    <name type="scientific">Puccinia striiformis f. sp. tritici PST-78</name>
    <dbReference type="NCBI Taxonomy" id="1165861"/>
    <lineage>
        <taxon>Eukaryota</taxon>
        <taxon>Fungi</taxon>
        <taxon>Dikarya</taxon>
        <taxon>Basidiomycota</taxon>
        <taxon>Pucciniomycotina</taxon>
        <taxon>Pucciniomycetes</taxon>
        <taxon>Pucciniales</taxon>
        <taxon>Pucciniaceae</taxon>
        <taxon>Puccinia</taxon>
    </lineage>
</organism>
<accession>A0A0L0W1K1</accession>
<evidence type="ECO:0000313" key="3">
    <source>
        <dbReference type="EMBL" id="KNF05135.1"/>
    </source>
</evidence>
<proteinExistence type="predicted"/>
<evidence type="ECO:0000313" key="4">
    <source>
        <dbReference type="Proteomes" id="UP000054564"/>
    </source>
</evidence>
<keyword evidence="4" id="KW-1185">Reference proteome</keyword>